<proteinExistence type="predicted"/>
<evidence type="ECO:0000313" key="2">
    <source>
        <dbReference type="Proteomes" id="UP000194000"/>
    </source>
</evidence>
<dbReference type="Pfam" id="PF10774">
    <property type="entry name" value="DUF4226"/>
    <property type="match status" value="1"/>
</dbReference>
<evidence type="ECO:0000313" key="1">
    <source>
        <dbReference type="EMBL" id="ORV57830.1"/>
    </source>
</evidence>
<accession>A0A1X1ULX2</accession>
<keyword evidence="2" id="KW-1185">Reference proteome</keyword>
<name>A0A1X1ULX2_9MYCO</name>
<dbReference type="RefSeq" id="WP_085199164.1">
    <property type="nucleotide sequence ID" value="NZ_JACKVI010000003.1"/>
</dbReference>
<dbReference type="OrthoDB" id="4640076at2"/>
<dbReference type="InterPro" id="IPR019710">
    <property type="entry name" value="DUF4226"/>
</dbReference>
<reference evidence="1 2" key="1">
    <citation type="submission" date="2016-01" db="EMBL/GenBank/DDBJ databases">
        <title>The new phylogeny of the genus Mycobacterium.</title>
        <authorList>
            <person name="Tarcisio F."/>
            <person name="Conor M."/>
            <person name="Antonella G."/>
            <person name="Elisabetta G."/>
            <person name="Giulia F.S."/>
            <person name="Sara T."/>
            <person name="Anna F."/>
            <person name="Clotilde B."/>
            <person name="Roberto B."/>
            <person name="Veronica D.S."/>
            <person name="Fabio R."/>
            <person name="Monica P."/>
            <person name="Olivier J."/>
            <person name="Enrico T."/>
            <person name="Nicola S."/>
        </authorList>
    </citation>
    <scope>NUCLEOTIDE SEQUENCE [LARGE SCALE GENOMIC DNA]</scope>
    <source>
        <strain evidence="1 2">DSM 45731</strain>
    </source>
</reference>
<dbReference type="STRING" id="1260918.AWC06_21025"/>
<gene>
    <name evidence="1" type="ORF">AWC06_21025</name>
</gene>
<comment type="caution">
    <text evidence="1">The sequence shown here is derived from an EMBL/GenBank/DDBJ whole genome shotgun (WGS) entry which is preliminary data.</text>
</comment>
<evidence type="ECO:0008006" key="3">
    <source>
        <dbReference type="Google" id="ProtNLM"/>
    </source>
</evidence>
<sequence length="120" mass="12650">MTDQAGLSIGAIQAKQAALSKQHGAAAEADRIITEALVSAHAATVEGRRRLDAIAAEIDRAVENQALMAVDTPLGAREFQKFLIAKQREIIAVVAHAHELDGAKKAALEEVLPRYTASAG</sequence>
<dbReference type="Proteomes" id="UP000194000">
    <property type="component" value="Unassembled WGS sequence"/>
</dbReference>
<organism evidence="1 2">
    <name type="scientific">Mycobacterium fragae</name>
    <dbReference type="NCBI Taxonomy" id="1260918"/>
    <lineage>
        <taxon>Bacteria</taxon>
        <taxon>Bacillati</taxon>
        <taxon>Actinomycetota</taxon>
        <taxon>Actinomycetes</taxon>
        <taxon>Mycobacteriales</taxon>
        <taxon>Mycobacteriaceae</taxon>
        <taxon>Mycobacterium</taxon>
    </lineage>
</organism>
<dbReference type="AlphaFoldDB" id="A0A1X1ULX2"/>
<dbReference type="EMBL" id="LQOW01000028">
    <property type="protein sequence ID" value="ORV57830.1"/>
    <property type="molecule type" value="Genomic_DNA"/>
</dbReference>
<protein>
    <recommendedName>
        <fullName evidence="3">DUF4226 domain-containing protein</fullName>
    </recommendedName>
</protein>